<dbReference type="PANTHER" id="PTHR32347">
    <property type="entry name" value="EFFLUX SYSTEM COMPONENT YKNX-RELATED"/>
    <property type="match status" value="1"/>
</dbReference>
<dbReference type="Gene3D" id="1.10.101.10">
    <property type="entry name" value="PGBD-like superfamily/PGBD"/>
    <property type="match status" value="1"/>
</dbReference>
<evidence type="ECO:0000313" key="6">
    <source>
        <dbReference type="EMBL" id="RFU41030.1"/>
    </source>
</evidence>
<evidence type="ECO:0000256" key="4">
    <source>
        <dbReference type="SAM" id="Phobius"/>
    </source>
</evidence>
<comment type="subcellular location">
    <subcellularLocation>
        <location evidence="1">Cell envelope</location>
    </subcellularLocation>
</comment>
<dbReference type="RefSeq" id="WP_117357914.1">
    <property type="nucleotide sequence ID" value="NZ_QURH01000238.1"/>
</dbReference>
<dbReference type="OrthoDB" id="3268648at2"/>
<dbReference type="InterPro" id="IPR036366">
    <property type="entry name" value="PGBDSf"/>
</dbReference>
<evidence type="ECO:0000313" key="7">
    <source>
        <dbReference type="Proteomes" id="UP000261811"/>
    </source>
</evidence>
<feature type="region of interest" description="Disordered" evidence="3">
    <location>
        <begin position="1"/>
        <end position="21"/>
    </location>
</feature>
<feature type="domain" description="Peptidoglycan binding-like" evidence="5">
    <location>
        <begin position="146"/>
        <end position="200"/>
    </location>
</feature>
<dbReference type="Proteomes" id="UP000261811">
    <property type="component" value="Unassembled WGS sequence"/>
</dbReference>
<dbReference type="EMBL" id="QURH01000238">
    <property type="protein sequence ID" value="RFU41030.1"/>
    <property type="molecule type" value="Genomic_DNA"/>
</dbReference>
<evidence type="ECO:0000259" key="5">
    <source>
        <dbReference type="Pfam" id="PF01471"/>
    </source>
</evidence>
<organism evidence="6 7">
    <name type="scientific">Actinomadura logoneensis</name>
    <dbReference type="NCBI Taxonomy" id="2293572"/>
    <lineage>
        <taxon>Bacteria</taxon>
        <taxon>Bacillati</taxon>
        <taxon>Actinomycetota</taxon>
        <taxon>Actinomycetes</taxon>
        <taxon>Streptosporangiales</taxon>
        <taxon>Thermomonosporaceae</taxon>
        <taxon>Actinomadura</taxon>
    </lineage>
</organism>
<keyword evidence="4" id="KW-0472">Membrane</keyword>
<comment type="caution">
    <text evidence="6">The sequence shown here is derived from an EMBL/GenBank/DDBJ whole genome shotgun (WGS) entry which is preliminary data.</text>
</comment>
<proteinExistence type="predicted"/>
<feature type="transmembrane region" description="Helical" evidence="4">
    <location>
        <begin position="30"/>
        <end position="52"/>
    </location>
</feature>
<dbReference type="InterPro" id="IPR050465">
    <property type="entry name" value="UPF0194_transport"/>
</dbReference>
<dbReference type="SUPFAM" id="SSF47090">
    <property type="entry name" value="PGBD-like"/>
    <property type="match status" value="1"/>
</dbReference>
<protein>
    <submittedName>
        <fullName evidence="6">Efflux RND transporter periplasmic adaptor subunit</fullName>
    </submittedName>
</protein>
<dbReference type="Gene3D" id="2.40.420.20">
    <property type="match status" value="1"/>
</dbReference>
<keyword evidence="4" id="KW-1133">Transmembrane helix</keyword>
<evidence type="ECO:0000256" key="2">
    <source>
        <dbReference type="ARBA" id="ARBA00023054"/>
    </source>
</evidence>
<evidence type="ECO:0000256" key="1">
    <source>
        <dbReference type="ARBA" id="ARBA00004196"/>
    </source>
</evidence>
<keyword evidence="2" id="KW-0175">Coiled coil</keyword>
<dbReference type="InterPro" id="IPR036365">
    <property type="entry name" value="PGBD-like_sf"/>
</dbReference>
<name>A0A372JM45_9ACTN</name>
<accession>A0A372JM45</accession>
<keyword evidence="7" id="KW-1185">Reference proteome</keyword>
<dbReference type="PANTHER" id="PTHR32347:SF27">
    <property type="entry name" value="RND EFFLUX PUMP MEMBRANE FUSION PROTEIN BARREL-SANDWICH DOMAIN-CONTAINING PROTEIN"/>
    <property type="match status" value="1"/>
</dbReference>
<dbReference type="Pfam" id="PF01471">
    <property type="entry name" value="PG_binding_1"/>
    <property type="match status" value="1"/>
</dbReference>
<dbReference type="GO" id="GO:0030313">
    <property type="term" value="C:cell envelope"/>
    <property type="evidence" value="ECO:0007669"/>
    <property type="project" value="UniProtKB-SubCell"/>
</dbReference>
<gene>
    <name evidence="6" type="ORF">DZF91_14035</name>
</gene>
<keyword evidence="4" id="KW-0812">Transmembrane</keyword>
<evidence type="ECO:0000256" key="3">
    <source>
        <dbReference type="SAM" id="MobiDB-lite"/>
    </source>
</evidence>
<dbReference type="InterPro" id="IPR002477">
    <property type="entry name" value="Peptidoglycan-bd-like"/>
</dbReference>
<reference evidence="6 7" key="1">
    <citation type="submission" date="2018-08" db="EMBL/GenBank/DDBJ databases">
        <title>Actinomadura jelena sp. nov., a novel Actinomycete isolated from soil in Chad.</title>
        <authorList>
            <person name="Shi L."/>
        </authorList>
    </citation>
    <scope>NUCLEOTIDE SEQUENCE [LARGE SCALE GENOMIC DNA]</scope>
    <source>
        <strain evidence="6 7">NEAU-G17</strain>
    </source>
</reference>
<dbReference type="AlphaFoldDB" id="A0A372JM45"/>
<sequence length="383" mass="39207">MNAAPTALESEPETRSPRTAAAIRRRRRRIVTTVVVVTVVTVVVGGAGYYMAEDGGGRSKPPTTVPTGTATVTRGTLTARTSVSGTLTYAGGYQAVNQASGVITGLPRLGQVVRQGQVLYRVNGRPVVFLKGLDTPMYRDLRKGMSGPDVRELNAALAASGHDVHGTLSSDSDTYTEATAAAVKSLQDALDVKQTGRLGKGDVVFIGVTRIRVTALQARLGGPAQPGGVVLTGSSTRRQVNVDVDASLQERLKEGQKVVITLPSGADVKGSVSSVGTVVKKGQGGRSTVSVAITPADSKATGGLDRAPVGVSITTESVEGALMVPVNALLALLGGGYGIEVVDADGSHHLVPVTLGLFDDTAGNVQITGKGVVPGQKVVVPTS</sequence>